<sequence>MARRGAILHKLSEYNESEAKGAVMVGFVATTKFTDGVVEKAATDDVKENDKRCIYLATGLAGSVR</sequence>
<accession>W2TG97</accession>
<name>W2TG97_NECAM</name>
<reference evidence="2" key="1">
    <citation type="journal article" date="2014" name="Nat. Genet.">
        <title>Genome of the human hookworm Necator americanus.</title>
        <authorList>
            <person name="Tang Y.T."/>
            <person name="Gao X."/>
            <person name="Rosa B.A."/>
            <person name="Abubucker S."/>
            <person name="Hallsworth-Pepin K."/>
            <person name="Martin J."/>
            <person name="Tyagi R."/>
            <person name="Heizer E."/>
            <person name="Zhang X."/>
            <person name="Bhonagiri-Palsikar V."/>
            <person name="Minx P."/>
            <person name="Warren W.C."/>
            <person name="Wang Q."/>
            <person name="Zhan B."/>
            <person name="Hotez P.J."/>
            <person name="Sternberg P.W."/>
            <person name="Dougall A."/>
            <person name="Gaze S.T."/>
            <person name="Mulvenna J."/>
            <person name="Sotillo J."/>
            <person name="Ranganathan S."/>
            <person name="Rabelo E.M."/>
            <person name="Wilson R.K."/>
            <person name="Felgner P.L."/>
            <person name="Bethony J."/>
            <person name="Hawdon J.M."/>
            <person name="Gasser R.B."/>
            <person name="Loukas A."/>
            <person name="Mitreva M."/>
        </authorList>
    </citation>
    <scope>NUCLEOTIDE SEQUENCE [LARGE SCALE GENOMIC DNA]</scope>
</reference>
<dbReference type="Proteomes" id="UP000053676">
    <property type="component" value="Unassembled WGS sequence"/>
</dbReference>
<dbReference type="EMBL" id="KI659040">
    <property type="protein sequence ID" value="ETN80624.1"/>
    <property type="molecule type" value="Genomic_DNA"/>
</dbReference>
<gene>
    <name evidence="1" type="ORF">NECAME_02372</name>
</gene>
<evidence type="ECO:0000313" key="2">
    <source>
        <dbReference type="Proteomes" id="UP000053676"/>
    </source>
</evidence>
<proteinExistence type="predicted"/>
<dbReference type="KEGG" id="nai:NECAME_02372"/>
<keyword evidence="2" id="KW-1185">Reference proteome</keyword>
<evidence type="ECO:0000313" key="1">
    <source>
        <dbReference type="EMBL" id="ETN80624.1"/>
    </source>
</evidence>
<organism evidence="1 2">
    <name type="scientific">Necator americanus</name>
    <name type="common">Human hookworm</name>
    <dbReference type="NCBI Taxonomy" id="51031"/>
    <lineage>
        <taxon>Eukaryota</taxon>
        <taxon>Metazoa</taxon>
        <taxon>Ecdysozoa</taxon>
        <taxon>Nematoda</taxon>
        <taxon>Chromadorea</taxon>
        <taxon>Rhabditida</taxon>
        <taxon>Rhabditina</taxon>
        <taxon>Rhabditomorpha</taxon>
        <taxon>Strongyloidea</taxon>
        <taxon>Ancylostomatidae</taxon>
        <taxon>Bunostominae</taxon>
        <taxon>Necator</taxon>
    </lineage>
</organism>
<dbReference type="AlphaFoldDB" id="W2TG97"/>
<protein>
    <submittedName>
        <fullName evidence="1">Uncharacterized protein</fullName>
    </submittedName>
</protein>